<dbReference type="PANTHER" id="PTHR46114">
    <property type="entry name" value="APPLE DOMAIN-CONTAINING PROTEIN"/>
    <property type="match status" value="1"/>
</dbReference>
<keyword evidence="2" id="KW-1185">Reference proteome</keyword>
<reference evidence="1" key="1">
    <citation type="submission" date="2020-08" db="EMBL/GenBank/DDBJ databases">
        <title>Multicomponent nature underlies the extraordinary mechanical properties of spider dragline silk.</title>
        <authorList>
            <person name="Kono N."/>
            <person name="Nakamura H."/>
            <person name="Mori M."/>
            <person name="Yoshida Y."/>
            <person name="Ohtoshi R."/>
            <person name="Malay A.D."/>
            <person name="Moran D.A.P."/>
            <person name="Tomita M."/>
            <person name="Numata K."/>
            <person name="Arakawa K."/>
        </authorList>
    </citation>
    <scope>NUCLEOTIDE SEQUENCE</scope>
</reference>
<accession>A0A8X6NBK9</accession>
<name>A0A8X6NBK9_NEPPI</name>
<gene>
    <name evidence="1" type="ORF">NPIL_37891</name>
</gene>
<protein>
    <submittedName>
        <fullName evidence="1">Uncharacterized protein</fullName>
    </submittedName>
</protein>
<dbReference type="AlphaFoldDB" id="A0A8X6NBK9"/>
<dbReference type="OrthoDB" id="6752011at2759"/>
<dbReference type="EMBL" id="BMAW01007557">
    <property type="protein sequence ID" value="GFT04336.1"/>
    <property type="molecule type" value="Genomic_DNA"/>
</dbReference>
<comment type="caution">
    <text evidence="1">The sequence shown here is derived from an EMBL/GenBank/DDBJ whole genome shotgun (WGS) entry which is preliminary data.</text>
</comment>
<dbReference type="PANTHER" id="PTHR46114:SF1">
    <property type="entry name" value="ZAD DOMAIN-CONTAINING PROTEIN"/>
    <property type="match status" value="1"/>
</dbReference>
<sequence length="101" mass="11468">MASNSRSCENLPVDFSYICGEYSAILKVGDCFKYLKEEIEIGDLLKGAIFVGTDIRKLMKDKEFETSMTAKEKEAWVAVKDVIIQKFSDDKDLDYKAIVIN</sequence>
<evidence type="ECO:0000313" key="1">
    <source>
        <dbReference type="EMBL" id="GFT04336.1"/>
    </source>
</evidence>
<proteinExistence type="predicted"/>
<evidence type="ECO:0000313" key="2">
    <source>
        <dbReference type="Proteomes" id="UP000887013"/>
    </source>
</evidence>
<dbReference type="Proteomes" id="UP000887013">
    <property type="component" value="Unassembled WGS sequence"/>
</dbReference>
<organism evidence="1 2">
    <name type="scientific">Nephila pilipes</name>
    <name type="common">Giant wood spider</name>
    <name type="synonym">Nephila maculata</name>
    <dbReference type="NCBI Taxonomy" id="299642"/>
    <lineage>
        <taxon>Eukaryota</taxon>
        <taxon>Metazoa</taxon>
        <taxon>Ecdysozoa</taxon>
        <taxon>Arthropoda</taxon>
        <taxon>Chelicerata</taxon>
        <taxon>Arachnida</taxon>
        <taxon>Araneae</taxon>
        <taxon>Araneomorphae</taxon>
        <taxon>Entelegynae</taxon>
        <taxon>Araneoidea</taxon>
        <taxon>Nephilidae</taxon>
        <taxon>Nephila</taxon>
    </lineage>
</organism>